<keyword evidence="4 5" id="KW-0472">Membrane</keyword>
<evidence type="ECO:0000256" key="5">
    <source>
        <dbReference type="SAM" id="Phobius"/>
    </source>
</evidence>
<keyword evidence="3 5" id="KW-1133">Transmembrane helix</keyword>
<accession>A0A7R7EKK5</accession>
<organism evidence="7 8">
    <name type="scientific">Anaeromicropila herbilytica</name>
    <dbReference type="NCBI Taxonomy" id="2785025"/>
    <lineage>
        <taxon>Bacteria</taxon>
        <taxon>Bacillati</taxon>
        <taxon>Bacillota</taxon>
        <taxon>Clostridia</taxon>
        <taxon>Lachnospirales</taxon>
        <taxon>Lachnospiraceae</taxon>
        <taxon>Anaeromicropila</taxon>
    </lineage>
</organism>
<feature type="transmembrane region" description="Helical" evidence="5">
    <location>
        <begin position="20"/>
        <end position="41"/>
    </location>
</feature>
<dbReference type="Pfam" id="PF12698">
    <property type="entry name" value="ABC2_membrane_3"/>
    <property type="match status" value="1"/>
</dbReference>
<evidence type="ECO:0000256" key="3">
    <source>
        <dbReference type="ARBA" id="ARBA00022989"/>
    </source>
</evidence>
<feature type="domain" description="ABC-2 type transporter transmembrane" evidence="6">
    <location>
        <begin position="16"/>
        <end position="368"/>
    </location>
</feature>
<dbReference type="GO" id="GO:0016020">
    <property type="term" value="C:membrane"/>
    <property type="evidence" value="ECO:0007669"/>
    <property type="project" value="UniProtKB-SubCell"/>
</dbReference>
<dbReference type="PANTHER" id="PTHR43027">
    <property type="entry name" value="DOXORUBICIN RESISTANCE ABC TRANSPORTER PERMEASE PROTEIN DRRC-RELATED"/>
    <property type="match status" value="1"/>
</dbReference>
<dbReference type="InterPro" id="IPR052902">
    <property type="entry name" value="ABC-2_transporter"/>
</dbReference>
<evidence type="ECO:0000256" key="1">
    <source>
        <dbReference type="ARBA" id="ARBA00004141"/>
    </source>
</evidence>
<gene>
    <name evidence="7" type="ORF">bsdtb5_15810</name>
</gene>
<evidence type="ECO:0000313" key="7">
    <source>
        <dbReference type="EMBL" id="BCN30286.1"/>
    </source>
</evidence>
<keyword evidence="2 5" id="KW-0812">Transmembrane</keyword>
<evidence type="ECO:0000256" key="2">
    <source>
        <dbReference type="ARBA" id="ARBA00022692"/>
    </source>
</evidence>
<evidence type="ECO:0000313" key="8">
    <source>
        <dbReference type="Proteomes" id="UP000595897"/>
    </source>
</evidence>
<sequence>MFDLYRMRLKCLLRNKEGLFWCLLFPIVLSTFFNIAFSNLYSGEKFNSIPIAVIDNAAYQKDVAFQSVLKSVESSEDGKKMFKVTIGSEDKVKDLLKSDKVMGYINVEDNYSLSVMESSIDQTIVKSFLDSYRGHANIITSVLKKDPSKLETVTKELMSSNSYIKEQVSTTNEPDTTVNYFYALIAMACLFAADWGLEEVSAIQANQSVQGARINIAPVHKMKLLFCNLLAACTIQFICQVCLLAYLIFALHVEFGNQIPFVMLTSAVGCIAGLTVGAMVSSIITKNKHLKSSILMLVSLGGSFLSGLMISDMKIMIQEKAPIISYINPASLITDALYSLYYYDTHARFFTNIILLCILSIIFIGITYIFTRRRDYASL</sequence>
<evidence type="ECO:0000256" key="4">
    <source>
        <dbReference type="ARBA" id="ARBA00023136"/>
    </source>
</evidence>
<dbReference type="KEGG" id="ahb:bsdtb5_15810"/>
<name>A0A7R7EKK5_9FIRM</name>
<dbReference type="InterPro" id="IPR013525">
    <property type="entry name" value="ABC2_TM"/>
</dbReference>
<dbReference type="AlphaFoldDB" id="A0A7R7EKK5"/>
<dbReference type="RefSeq" id="WP_271715519.1">
    <property type="nucleotide sequence ID" value="NZ_AP024169.1"/>
</dbReference>
<feature type="transmembrane region" description="Helical" evidence="5">
    <location>
        <begin position="290"/>
        <end position="311"/>
    </location>
</feature>
<dbReference type="Proteomes" id="UP000595897">
    <property type="component" value="Chromosome"/>
</dbReference>
<dbReference type="PANTHER" id="PTHR43027:SF1">
    <property type="entry name" value="DOXORUBICIN RESISTANCE ABC TRANSPORTER PERMEASE PROTEIN DRRC-RELATED"/>
    <property type="match status" value="1"/>
</dbReference>
<feature type="transmembrane region" description="Helical" evidence="5">
    <location>
        <begin position="349"/>
        <end position="370"/>
    </location>
</feature>
<feature type="transmembrane region" description="Helical" evidence="5">
    <location>
        <begin position="323"/>
        <end position="343"/>
    </location>
</feature>
<keyword evidence="8" id="KW-1185">Reference proteome</keyword>
<feature type="transmembrane region" description="Helical" evidence="5">
    <location>
        <begin position="229"/>
        <end position="249"/>
    </location>
</feature>
<protein>
    <submittedName>
        <fullName evidence="7">Multidrug ABC transporter permease</fullName>
    </submittedName>
</protein>
<evidence type="ECO:0000259" key="6">
    <source>
        <dbReference type="Pfam" id="PF12698"/>
    </source>
</evidence>
<reference evidence="7 8" key="1">
    <citation type="submission" date="2020-11" db="EMBL/GenBank/DDBJ databases">
        <title>Draft genome sequencing of a Lachnospiraceae strain isolated from anoxic soil subjected to BSD treatment.</title>
        <authorList>
            <person name="Uek A."/>
            <person name="Tonouchi A."/>
        </authorList>
    </citation>
    <scope>NUCLEOTIDE SEQUENCE [LARGE SCALE GENOMIC DNA]</scope>
    <source>
        <strain evidence="7 8">TB5</strain>
    </source>
</reference>
<proteinExistence type="predicted"/>
<dbReference type="GO" id="GO:0140359">
    <property type="term" value="F:ABC-type transporter activity"/>
    <property type="evidence" value="ECO:0007669"/>
    <property type="project" value="InterPro"/>
</dbReference>
<feature type="transmembrane region" description="Helical" evidence="5">
    <location>
        <begin position="261"/>
        <end position="284"/>
    </location>
</feature>
<dbReference type="EMBL" id="AP024169">
    <property type="protein sequence ID" value="BCN30286.1"/>
    <property type="molecule type" value="Genomic_DNA"/>
</dbReference>
<comment type="subcellular location">
    <subcellularLocation>
        <location evidence="1">Membrane</location>
        <topology evidence="1">Multi-pass membrane protein</topology>
    </subcellularLocation>
</comment>